<proteinExistence type="predicted"/>
<protein>
    <submittedName>
        <fullName evidence="2">Aminoglycoside 6'-N-acetyltransferase</fullName>
        <ecNumber evidence="2">2.3.1.82</ecNumber>
    </submittedName>
</protein>
<dbReference type="GO" id="GO:0047663">
    <property type="term" value="F:aminoglycoside 6'-N-acetyltransferase activity"/>
    <property type="evidence" value="ECO:0007669"/>
    <property type="project" value="UniProtKB-EC"/>
</dbReference>
<dbReference type="RefSeq" id="WP_051136294.1">
    <property type="nucleotide sequence ID" value="NZ_BAABIH010000024.1"/>
</dbReference>
<name>A0A5P9QDI5_9MICO</name>
<keyword evidence="2" id="KW-0012">Acyltransferase</keyword>
<evidence type="ECO:0000259" key="1">
    <source>
        <dbReference type="PROSITE" id="PS51186"/>
    </source>
</evidence>
<organism evidence="2 3">
    <name type="scientific">Luteimicrobium xylanilyticum</name>
    <dbReference type="NCBI Taxonomy" id="1133546"/>
    <lineage>
        <taxon>Bacteria</taxon>
        <taxon>Bacillati</taxon>
        <taxon>Actinomycetota</taxon>
        <taxon>Actinomycetes</taxon>
        <taxon>Micrococcales</taxon>
        <taxon>Luteimicrobium</taxon>
    </lineage>
</organism>
<dbReference type="KEGG" id="lxl:KDY119_03079"/>
<dbReference type="PROSITE" id="PS51186">
    <property type="entry name" value="GNAT"/>
    <property type="match status" value="1"/>
</dbReference>
<dbReference type="Pfam" id="PF00583">
    <property type="entry name" value="Acetyltransf_1"/>
    <property type="match status" value="1"/>
</dbReference>
<evidence type="ECO:0000313" key="2">
    <source>
        <dbReference type="EMBL" id="QFU99548.1"/>
    </source>
</evidence>
<dbReference type="InterPro" id="IPR000182">
    <property type="entry name" value="GNAT_dom"/>
</dbReference>
<dbReference type="PANTHER" id="PTHR43072">
    <property type="entry name" value="N-ACETYLTRANSFERASE"/>
    <property type="match status" value="1"/>
</dbReference>
<dbReference type="EMBL" id="CP045529">
    <property type="protein sequence ID" value="QFU99548.1"/>
    <property type="molecule type" value="Genomic_DNA"/>
</dbReference>
<reference evidence="2 3" key="1">
    <citation type="submission" date="2019-10" db="EMBL/GenBank/DDBJ databases">
        <title>Genome sequence of Luteimicrobium xylanilyticum HY-24.</title>
        <authorList>
            <person name="Kim D.Y."/>
            <person name="Park H.-Y."/>
        </authorList>
    </citation>
    <scope>NUCLEOTIDE SEQUENCE [LARGE SCALE GENOMIC DNA]</scope>
    <source>
        <strain evidence="2 3">HY-24</strain>
    </source>
</reference>
<dbReference type="AlphaFoldDB" id="A0A5P9QDI5"/>
<keyword evidence="3" id="KW-1185">Reference proteome</keyword>
<sequence>MLEPAAAHPTRPVTVRAATPDDVGAVSVVKADAGLADSPGAARALHEAIADPDRLVVVAVLGDVVVGWAKTHHYPDADGPAPAGHYLAGLAVTPAARRLGAGTLLTQARLDWIRARADTALYFTNARNAASLALHARWGFVEVVRGAAFRGVPFAGGTGILLSARLG</sequence>
<dbReference type="InterPro" id="IPR016181">
    <property type="entry name" value="Acyl_CoA_acyltransferase"/>
</dbReference>
<gene>
    <name evidence="2" type="ORF">KDY119_03079</name>
</gene>
<feature type="domain" description="N-acetyltransferase" evidence="1">
    <location>
        <begin position="13"/>
        <end position="167"/>
    </location>
</feature>
<dbReference type="Gene3D" id="3.40.630.30">
    <property type="match status" value="1"/>
</dbReference>
<dbReference type="Proteomes" id="UP000326702">
    <property type="component" value="Chromosome"/>
</dbReference>
<accession>A0A5P9QDI5</accession>
<evidence type="ECO:0000313" key="3">
    <source>
        <dbReference type="Proteomes" id="UP000326702"/>
    </source>
</evidence>
<dbReference type="SUPFAM" id="SSF55729">
    <property type="entry name" value="Acyl-CoA N-acyltransferases (Nat)"/>
    <property type="match status" value="1"/>
</dbReference>
<dbReference type="EC" id="2.3.1.82" evidence="2"/>
<keyword evidence="2" id="KW-0808">Transferase</keyword>